<dbReference type="InterPro" id="IPR001347">
    <property type="entry name" value="SIS_dom"/>
</dbReference>
<dbReference type="GO" id="GO:0005975">
    <property type="term" value="P:carbohydrate metabolic process"/>
    <property type="evidence" value="ECO:0007669"/>
    <property type="project" value="UniProtKB-UniRule"/>
</dbReference>
<evidence type="ECO:0000256" key="1">
    <source>
        <dbReference type="ARBA" id="ARBA00001031"/>
    </source>
</evidence>
<keyword evidence="9" id="KW-0315">Glutamine amidotransferase</keyword>
<feature type="active site" description="Nucleophile; for GATase activity" evidence="10">
    <location>
        <position position="2"/>
    </location>
</feature>
<gene>
    <name evidence="10 11" type="primary">glmS</name>
    <name evidence="11" type="ORF">C3E79_02025</name>
</gene>
<protein>
    <recommendedName>
        <fullName evidence="4 10">Glutamine--fructose-6-phosphate aminotransferase [isomerizing]</fullName>
        <ecNumber evidence="3 10">2.6.1.16</ecNumber>
    </recommendedName>
    <alternativeName>
        <fullName evidence="10">D-fructose-6-phosphate amidotransferase</fullName>
    </alternativeName>
    <alternativeName>
        <fullName evidence="10">GFAT</fullName>
    </alternativeName>
    <alternativeName>
        <fullName evidence="10">Glucosamine-6-phosphate synthase</fullName>
    </alternativeName>
    <alternativeName>
        <fullName evidence="10">Hexosephosphate aminotransferase</fullName>
    </alternativeName>
    <alternativeName>
        <fullName evidence="10">L-glutamine--D-fructose-6-phosphate amidotransferase</fullName>
    </alternativeName>
</protein>
<dbReference type="GO" id="GO:0006047">
    <property type="term" value="P:UDP-N-acetylglucosamine metabolic process"/>
    <property type="evidence" value="ECO:0007669"/>
    <property type="project" value="TreeGrafter"/>
</dbReference>
<dbReference type="InterPro" id="IPR035490">
    <property type="entry name" value="GlmS/FrlB_SIS"/>
</dbReference>
<feature type="initiator methionine" description="Removed" evidence="10">
    <location>
        <position position="1"/>
    </location>
</feature>
<organism evidence="11 12">
    <name type="scientific">Corynebacterium liangguodongii</name>
    <dbReference type="NCBI Taxonomy" id="2079535"/>
    <lineage>
        <taxon>Bacteria</taxon>
        <taxon>Bacillati</taxon>
        <taxon>Actinomycetota</taxon>
        <taxon>Actinomycetes</taxon>
        <taxon>Mycobacteriales</taxon>
        <taxon>Corynebacteriaceae</taxon>
        <taxon>Corynebacterium</taxon>
    </lineage>
</organism>
<evidence type="ECO:0000313" key="12">
    <source>
        <dbReference type="Proteomes" id="UP000244754"/>
    </source>
</evidence>
<dbReference type="InterPro" id="IPR017932">
    <property type="entry name" value="GATase_2_dom"/>
</dbReference>
<evidence type="ECO:0000256" key="2">
    <source>
        <dbReference type="ARBA" id="ARBA00004496"/>
    </source>
</evidence>
<dbReference type="NCBIfam" id="NF001484">
    <property type="entry name" value="PRK00331.1"/>
    <property type="match status" value="1"/>
</dbReference>
<dbReference type="SUPFAM" id="SSF53697">
    <property type="entry name" value="SIS domain"/>
    <property type="match status" value="1"/>
</dbReference>
<dbReference type="FunFam" id="3.60.20.10:FF:000006">
    <property type="entry name" value="Glutamine--fructose-6-phosphate aminotransferase [isomerizing]"/>
    <property type="match status" value="1"/>
</dbReference>
<keyword evidence="12" id="KW-1185">Reference proteome</keyword>
<dbReference type="GO" id="GO:0006002">
    <property type="term" value="P:fructose 6-phosphate metabolic process"/>
    <property type="evidence" value="ECO:0007669"/>
    <property type="project" value="TreeGrafter"/>
</dbReference>
<dbReference type="PANTHER" id="PTHR10937">
    <property type="entry name" value="GLUCOSAMINE--FRUCTOSE-6-PHOSPHATE AMINOTRANSFERASE, ISOMERIZING"/>
    <property type="match status" value="1"/>
</dbReference>
<dbReference type="NCBIfam" id="TIGR01135">
    <property type="entry name" value="glmS"/>
    <property type="match status" value="1"/>
</dbReference>
<dbReference type="InterPro" id="IPR029055">
    <property type="entry name" value="Ntn_hydrolases_N"/>
</dbReference>
<dbReference type="InterPro" id="IPR005855">
    <property type="entry name" value="GFAT"/>
</dbReference>
<dbReference type="InterPro" id="IPR047084">
    <property type="entry name" value="GFAT_N"/>
</dbReference>
<dbReference type="InterPro" id="IPR035466">
    <property type="entry name" value="GlmS/AgaS_SIS"/>
</dbReference>
<keyword evidence="8" id="KW-0677">Repeat</keyword>
<dbReference type="Pfam" id="PF01380">
    <property type="entry name" value="SIS"/>
    <property type="match status" value="2"/>
</dbReference>
<proteinExistence type="inferred from homology"/>
<evidence type="ECO:0000256" key="5">
    <source>
        <dbReference type="ARBA" id="ARBA00022490"/>
    </source>
</evidence>
<keyword evidence="7 10" id="KW-0808">Transferase</keyword>
<dbReference type="PROSITE" id="PS51278">
    <property type="entry name" value="GATASE_TYPE_2"/>
    <property type="match status" value="1"/>
</dbReference>
<keyword evidence="5 10" id="KW-0963">Cytoplasm</keyword>
<evidence type="ECO:0000256" key="9">
    <source>
        <dbReference type="ARBA" id="ARBA00022962"/>
    </source>
</evidence>
<sequence>MCGIVGYVGQKQSLPIALDALRRMEYRGYDSAGIAVAGSNGIVSAKRAGKLANLEDKIAEIGADTLGGTTGIGHTRWATHGRPTDENAHPHLSYDGKVAIVHNGIIENFAPLRDELVSAGIELASETDSEVAAHLVARAYNEGETAGDFRASALGVLRRLEGAFTLLFIHADHPDQIIAARRSTPLMIGVGEGEMFLGSDVAAFIEHTKQAIELGQDSVVIITKDDYEILNFDGTASEGTPFTIDWDLEAAEKGGFDSFMMKEIYEQPAAVRDTLVGHFSAGRVTLDENNLGEAELAAFDQVFVIACGSAYHSGLAAKYAIEHWVRIPVQIEVASEFRYRDPVLDERTLVLAISQSGETADTLEAVRHAKGQGAKVLAVCNTNGSQIPRESDAVLYTHAGPEIGVASTKAFLAQVAANYIVGLALAQAKGTLSPAEVAEIWAELEAVPEKISETLGTRDQLKQISETLGAVTTMLFLGRGVGYPIALEGALKLKELAYIHAEGFPAGELKHGPIALIEDDLPVVVVVPSPRGLSQLHSKIVSNIQEIRARGAKTLVIAEEGDTAVEPFANWLVRIPATRPLMQPLLATVPLQFLSADIARQCGNDDIDKPRNLAKSVTVE</sequence>
<accession>A0A2S0WCD0</accession>
<dbReference type="AlphaFoldDB" id="A0A2S0WCD0"/>
<evidence type="ECO:0000256" key="8">
    <source>
        <dbReference type="ARBA" id="ARBA00022737"/>
    </source>
</evidence>
<comment type="function">
    <text evidence="10">Catalyzes the first step in hexosamine metabolism, converting fructose-6P into glucosamine-6P using glutamine as a nitrogen source.</text>
</comment>
<dbReference type="PROSITE" id="PS51464">
    <property type="entry name" value="SIS"/>
    <property type="match status" value="2"/>
</dbReference>
<dbReference type="CDD" id="cd00714">
    <property type="entry name" value="GFAT"/>
    <property type="match status" value="1"/>
</dbReference>
<dbReference type="GO" id="GO:0005829">
    <property type="term" value="C:cytosol"/>
    <property type="evidence" value="ECO:0007669"/>
    <property type="project" value="TreeGrafter"/>
</dbReference>
<dbReference type="InterPro" id="IPR046348">
    <property type="entry name" value="SIS_dom_sf"/>
</dbReference>
<dbReference type="GO" id="GO:0006487">
    <property type="term" value="P:protein N-linked glycosylation"/>
    <property type="evidence" value="ECO:0007669"/>
    <property type="project" value="TreeGrafter"/>
</dbReference>
<dbReference type="KEGG" id="clia:C3E79_02025"/>
<evidence type="ECO:0000256" key="7">
    <source>
        <dbReference type="ARBA" id="ARBA00022679"/>
    </source>
</evidence>
<dbReference type="PANTHER" id="PTHR10937:SF0">
    <property type="entry name" value="GLUTAMINE--FRUCTOSE-6-PHOSPHATE TRANSAMINASE (ISOMERIZING)"/>
    <property type="match status" value="1"/>
</dbReference>
<dbReference type="EMBL" id="CP026948">
    <property type="protein sequence ID" value="AWB83416.1"/>
    <property type="molecule type" value="Genomic_DNA"/>
</dbReference>
<dbReference type="OrthoDB" id="9761808at2"/>
<dbReference type="CDD" id="cd05009">
    <property type="entry name" value="SIS_GlmS_GlmD_2"/>
    <property type="match status" value="1"/>
</dbReference>
<dbReference type="FunFam" id="3.40.50.10490:FF:000001">
    <property type="entry name" value="Glutamine--fructose-6-phosphate aminotransferase [isomerizing]"/>
    <property type="match status" value="1"/>
</dbReference>
<dbReference type="GO" id="GO:0004360">
    <property type="term" value="F:glutamine-fructose-6-phosphate transaminase (isomerizing) activity"/>
    <property type="evidence" value="ECO:0007669"/>
    <property type="project" value="UniProtKB-UniRule"/>
</dbReference>
<dbReference type="CDD" id="cd05008">
    <property type="entry name" value="SIS_GlmS_GlmD_1"/>
    <property type="match status" value="1"/>
</dbReference>
<evidence type="ECO:0000256" key="10">
    <source>
        <dbReference type="HAMAP-Rule" id="MF_00164"/>
    </source>
</evidence>
<dbReference type="GO" id="GO:0097367">
    <property type="term" value="F:carbohydrate derivative binding"/>
    <property type="evidence" value="ECO:0007669"/>
    <property type="project" value="InterPro"/>
</dbReference>
<comment type="subunit">
    <text evidence="10">Homodimer.</text>
</comment>
<dbReference type="RefSeq" id="WP_108403406.1">
    <property type="nucleotide sequence ID" value="NZ_CP026948.1"/>
</dbReference>
<dbReference type="SUPFAM" id="SSF56235">
    <property type="entry name" value="N-terminal nucleophile aminohydrolases (Ntn hydrolases)"/>
    <property type="match status" value="1"/>
</dbReference>
<evidence type="ECO:0000256" key="3">
    <source>
        <dbReference type="ARBA" id="ARBA00012916"/>
    </source>
</evidence>
<dbReference type="HAMAP" id="MF_00164">
    <property type="entry name" value="GlmS"/>
    <property type="match status" value="1"/>
</dbReference>
<evidence type="ECO:0000256" key="4">
    <source>
        <dbReference type="ARBA" id="ARBA00016090"/>
    </source>
</evidence>
<dbReference type="Gene3D" id="3.40.50.10490">
    <property type="entry name" value="Glucose-6-phosphate isomerase like protein, domain 1"/>
    <property type="match status" value="2"/>
</dbReference>
<evidence type="ECO:0000256" key="6">
    <source>
        <dbReference type="ARBA" id="ARBA00022576"/>
    </source>
</evidence>
<keyword evidence="6 10" id="KW-0032">Aminotransferase</keyword>
<comment type="subcellular location">
    <subcellularLocation>
        <location evidence="2 10">Cytoplasm</location>
    </subcellularLocation>
</comment>
<comment type="catalytic activity">
    <reaction evidence="1 10">
        <text>D-fructose 6-phosphate + L-glutamine = D-glucosamine 6-phosphate + L-glutamate</text>
        <dbReference type="Rhea" id="RHEA:13237"/>
        <dbReference type="ChEBI" id="CHEBI:29985"/>
        <dbReference type="ChEBI" id="CHEBI:58359"/>
        <dbReference type="ChEBI" id="CHEBI:58725"/>
        <dbReference type="ChEBI" id="CHEBI:61527"/>
        <dbReference type="EC" id="2.6.1.16"/>
    </reaction>
</comment>
<evidence type="ECO:0000313" key="11">
    <source>
        <dbReference type="EMBL" id="AWB83416.1"/>
    </source>
</evidence>
<dbReference type="EC" id="2.6.1.16" evidence="3 10"/>
<dbReference type="Gene3D" id="3.60.20.10">
    <property type="entry name" value="Glutamine Phosphoribosylpyrophosphate, subunit 1, domain 1"/>
    <property type="match status" value="1"/>
</dbReference>
<feature type="active site" description="For Fru-6P isomerization activity" evidence="10">
    <location>
        <position position="615"/>
    </location>
</feature>
<dbReference type="Proteomes" id="UP000244754">
    <property type="component" value="Chromosome"/>
</dbReference>
<reference evidence="12" key="1">
    <citation type="submission" date="2018-01" db="EMBL/GenBank/DDBJ databases">
        <authorList>
            <person name="Li J."/>
        </authorList>
    </citation>
    <scope>NUCLEOTIDE SEQUENCE [LARGE SCALE GENOMIC DNA]</scope>
    <source>
        <strain evidence="12">2184</strain>
    </source>
</reference>
<dbReference type="Pfam" id="PF13522">
    <property type="entry name" value="GATase_6"/>
    <property type="match status" value="1"/>
</dbReference>
<name>A0A2S0WCD0_9CORY</name>